<proteinExistence type="predicted"/>
<comment type="caution">
    <text evidence="2">The sequence shown here is derived from an EMBL/GenBank/DDBJ whole genome shotgun (WGS) entry which is preliminary data.</text>
</comment>
<feature type="region of interest" description="Disordered" evidence="1">
    <location>
        <begin position="261"/>
        <end position="285"/>
    </location>
</feature>
<organism evidence="2 3">
    <name type="scientific">Enhygromyxa salina</name>
    <dbReference type="NCBI Taxonomy" id="215803"/>
    <lineage>
        <taxon>Bacteria</taxon>
        <taxon>Pseudomonadati</taxon>
        <taxon>Myxococcota</taxon>
        <taxon>Polyangia</taxon>
        <taxon>Nannocystales</taxon>
        <taxon>Nannocystaceae</taxon>
        <taxon>Enhygromyxa</taxon>
    </lineage>
</organism>
<dbReference type="AlphaFoldDB" id="A0A0C2DCT9"/>
<feature type="region of interest" description="Disordered" evidence="1">
    <location>
        <begin position="1"/>
        <end position="213"/>
    </location>
</feature>
<gene>
    <name evidence="2" type="ORF">DB30_04675</name>
</gene>
<name>A0A0C2DCT9_9BACT</name>
<reference evidence="2 3" key="1">
    <citation type="submission" date="2014-12" db="EMBL/GenBank/DDBJ databases">
        <title>Genome assembly of Enhygromyxa salina DSM 15201.</title>
        <authorList>
            <person name="Sharma G."/>
            <person name="Subramanian S."/>
        </authorList>
    </citation>
    <scope>NUCLEOTIDE SEQUENCE [LARGE SCALE GENOMIC DNA]</scope>
    <source>
        <strain evidence="2 3">DSM 15201</strain>
    </source>
</reference>
<protein>
    <submittedName>
        <fullName evidence="2">Basic proline-rich protein</fullName>
    </submittedName>
</protein>
<accession>A0A0C2DCT9</accession>
<evidence type="ECO:0000256" key="1">
    <source>
        <dbReference type="SAM" id="MobiDB-lite"/>
    </source>
</evidence>
<sequence>MAARALKVQGQRILKRLRRRRLSRPARASRHPQRGQPDSTQHKGNSPRPRQGRHRPDPITPSPRKSVPSATERPPAIPSSPQGAKRPKPAKCQGVCGGSRIPLPQRSPKPPEPPSSDQSQRSAKVSVEARGSPYPSVRRSHPSPLPATKATRAPFQRPKPAKCQGVCGGSRIPLPQRSPKPPEPPSRGPNMRPRTASPEERSDQTRSGCSRRSATVPVGVIYCGTASPEERSDQTRSGCSRRSPKSLWGSKILLAFAQLSCPAPRKPARPATPSSAGPGLRPSAS</sequence>
<feature type="compositionally biased region" description="Pro residues" evidence="1">
    <location>
        <begin position="176"/>
        <end position="187"/>
    </location>
</feature>
<evidence type="ECO:0000313" key="2">
    <source>
        <dbReference type="EMBL" id="KIG19210.1"/>
    </source>
</evidence>
<dbReference type="Proteomes" id="UP000031599">
    <property type="component" value="Unassembled WGS sequence"/>
</dbReference>
<feature type="region of interest" description="Disordered" evidence="1">
    <location>
        <begin position="225"/>
        <end position="245"/>
    </location>
</feature>
<evidence type="ECO:0000313" key="3">
    <source>
        <dbReference type="Proteomes" id="UP000031599"/>
    </source>
</evidence>
<dbReference type="EMBL" id="JMCC02000004">
    <property type="protein sequence ID" value="KIG19210.1"/>
    <property type="molecule type" value="Genomic_DNA"/>
</dbReference>
<feature type="compositionally biased region" description="Basic residues" evidence="1">
    <location>
        <begin position="13"/>
        <end position="33"/>
    </location>
</feature>
<feature type="compositionally biased region" description="Pro residues" evidence="1">
    <location>
        <begin position="105"/>
        <end position="114"/>
    </location>
</feature>